<dbReference type="EMBL" id="BAABCM010000001">
    <property type="protein sequence ID" value="GAA3790888.1"/>
    <property type="molecule type" value="Genomic_DNA"/>
</dbReference>
<proteinExistence type="predicted"/>
<evidence type="ECO:0000313" key="3">
    <source>
        <dbReference type="EMBL" id="GAA3790888.1"/>
    </source>
</evidence>
<gene>
    <name evidence="3" type="ORF">GCM10022380_04140</name>
</gene>
<keyword evidence="2" id="KW-0812">Transmembrane</keyword>
<feature type="region of interest" description="Disordered" evidence="1">
    <location>
        <begin position="1"/>
        <end position="41"/>
    </location>
</feature>
<keyword evidence="2" id="KW-1133">Transmembrane helix</keyword>
<feature type="transmembrane region" description="Helical" evidence="2">
    <location>
        <begin position="46"/>
        <end position="72"/>
    </location>
</feature>
<sequence>MAHRTRRGPGARWRYRAEGDDHEHRSRDATGGGGTSHRRRGHGGMMLLMCAPLLVIAIVLMLTGVAGAAMVAGMSRGGPAGRN</sequence>
<keyword evidence="4" id="KW-1185">Reference proteome</keyword>
<feature type="compositionally biased region" description="Basic and acidic residues" evidence="1">
    <location>
        <begin position="15"/>
        <end position="28"/>
    </location>
</feature>
<keyword evidence="2" id="KW-0472">Membrane</keyword>
<reference evidence="4" key="1">
    <citation type="journal article" date="2019" name="Int. J. Syst. Evol. Microbiol.">
        <title>The Global Catalogue of Microorganisms (GCM) 10K type strain sequencing project: providing services to taxonomists for standard genome sequencing and annotation.</title>
        <authorList>
            <consortium name="The Broad Institute Genomics Platform"/>
            <consortium name="The Broad Institute Genome Sequencing Center for Infectious Disease"/>
            <person name="Wu L."/>
            <person name="Ma J."/>
        </authorList>
    </citation>
    <scope>NUCLEOTIDE SEQUENCE [LARGE SCALE GENOMIC DNA]</scope>
    <source>
        <strain evidence="4">JCM 17017</strain>
    </source>
</reference>
<name>A0ABP7HF25_9PSEU</name>
<protein>
    <submittedName>
        <fullName evidence="3">Uncharacterized protein</fullName>
    </submittedName>
</protein>
<organism evidence="3 4">
    <name type="scientific">Amycolatopsis tucumanensis</name>
    <dbReference type="NCBI Taxonomy" id="401106"/>
    <lineage>
        <taxon>Bacteria</taxon>
        <taxon>Bacillati</taxon>
        <taxon>Actinomycetota</taxon>
        <taxon>Actinomycetes</taxon>
        <taxon>Pseudonocardiales</taxon>
        <taxon>Pseudonocardiaceae</taxon>
        <taxon>Amycolatopsis</taxon>
    </lineage>
</organism>
<dbReference type="Proteomes" id="UP001501624">
    <property type="component" value="Unassembled WGS sequence"/>
</dbReference>
<evidence type="ECO:0000256" key="2">
    <source>
        <dbReference type="SAM" id="Phobius"/>
    </source>
</evidence>
<evidence type="ECO:0000313" key="4">
    <source>
        <dbReference type="Proteomes" id="UP001501624"/>
    </source>
</evidence>
<accession>A0ABP7HF25</accession>
<comment type="caution">
    <text evidence="3">The sequence shown here is derived from an EMBL/GenBank/DDBJ whole genome shotgun (WGS) entry which is preliminary data.</text>
</comment>
<evidence type="ECO:0000256" key="1">
    <source>
        <dbReference type="SAM" id="MobiDB-lite"/>
    </source>
</evidence>